<feature type="domain" description="Snurportin-1 m3G cap-binding" evidence="11">
    <location>
        <begin position="133"/>
        <end position="305"/>
    </location>
</feature>
<dbReference type="GO" id="GO:0003723">
    <property type="term" value="F:RNA binding"/>
    <property type="evidence" value="ECO:0007669"/>
    <property type="project" value="UniProtKB-KW"/>
</dbReference>
<dbReference type="InterPro" id="IPR017336">
    <property type="entry name" value="Snurportin-1"/>
</dbReference>
<keyword evidence="9" id="KW-0539">Nucleus</keyword>
<dbReference type="Proteomes" id="UP000030665">
    <property type="component" value="Unassembled WGS sequence"/>
</dbReference>
<dbReference type="Gene3D" id="3.30.470.30">
    <property type="entry name" value="DNA ligase/mRNA capping enzyme"/>
    <property type="match status" value="1"/>
</dbReference>
<dbReference type="OrthoDB" id="10003593at2759"/>
<dbReference type="Pfam" id="PF11538">
    <property type="entry name" value="Snurportin1"/>
    <property type="match status" value="1"/>
</dbReference>
<dbReference type="PANTHER" id="PTHR13403">
    <property type="entry name" value="SNURPORTIN1 RNUT1 PROTEIN RNA, U TRANSPORTER 1"/>
    <property type="match status" value="1"/>
</dbReference>
<feature type="domain" description="Snurportin-1 N-terminal" evidence="10">
    <location>
        <begin position="33"/>
        <end position="73"/>
    </location>
</feature>
<dbReference type="GO" id="GO:0061015">
    <property type="term" value="P:snRNA import into nucleus"/>
    <property type="evidence" value="ECO:0007669"/>
    <property type="project" value="InterPro"/>
</dbReference>
<evidence type="ECO:0000256" key="6">
    <source>
        <dbReference type="ARBA" id="ARBA00022448"/>
    </source>
</evidence>
<evidence type="ECO:0000256" key="2">
    <source>
        <dbReference type="ARBA" id="ARBA00004123"/>
    </source>
</evidence>
<gene>
    <name evidence="12" type="ORF">TTRE_0000590601</name>
</gene>
<dbReference type="CDD" id="cd09232">
    <property type="entry name" value="Snurportin-1_C"/>
    <property type="match status" value="1"/>
</dbReference>
<evidence type="ECO:0000313" key="12">
    <source>
        <dbReference type="EMBL" id="CDW57614.1"/>
    </source>
</evidence>
<keyword evidence="6" id="KW-0813">Transport</keyword>
<evidence type="ECO:0000256" key="1">
    <source>
        <dbReference type="ARBA" id="ARBA00003975"/>
    </source>
</evidence>
<dbReference type="InterPro" id="IPR024721">
    <property type="entry name" value="Snurportin-1_N"/>
</dbReference>
<comment type="function">
    <text evidence="1">Functions as an U snRNP-specific nuclear import adapter. Involved in the trimethylguanosine (m3G)-cap-dependent nuclear import of U snRNPs. Binds specifically to the terminal m3G-cap U snRNAs.</text>
</comment>
<reference evidence="12" key="2">
    <citation type="submission" date="2014-03" db="EMBL/GenBank/DDBJ databases">
        <title>The whipworm genome and dual-species transcriptomics of an intimate host-pathogen interaction.</title>
        <authorList>
            <person name="Foth B.J."/>
            <person name="Tsai I.J."/>
            <person name="Reid A.J."/>
            <person name="Bancroft A.J."/>
            <person name="Nichol S."/>
            <person name="Tracey A."/>
            <person name="Holroyd N."/>
            <person name="Cotton J.A."/>
            <person name="Stanley E.J."/>
            <person name="Zarowiecki M."/>
            <person name="Liu J.Z."/>
            <person name="Huckvale T."/>
            <person name="Cooper P.J."/>
            <person name="Grencis R.K."/>
            <person name="Berriman M."/>
        </authorList>
    </citation>
    <scope>NUCLEOTIDE SEQUENCE [LARGE SCALE GENOMIC DNA]</scope>
</reference>
<proteinExistence type="inferred from homology"/>
<dbReference type="EMBL" id="HG806189">
    <property type="protein sequence ID" value="CDW57614.1"/>
    <property type="molecule type" value="Genomic_DNA"/>
</dbReference>
<dbReference type="GO" id="GO:0005634">
    <property type="term" value="C:nucleus"/>
    <property type="evidence" value="ECO:0007669"/>
    <property type="project" value="UniProtKB-SubCell"/>
</dbReference>
<keyword evidence="13" id="KW-1185">Reference proteome</keyword>
<name>A0A077ZCN3_TRITR</name>
<evidence type="ECO:0000256" key="3">
    <source>
        <dbReference type="ARBA" id="ARBA00004496"/>
    </source>
</evidence>
<dbReference type="SUPFAM" id="SSF56091">
    <property type="entry name" value="DNA ligase/mRNA capping enzyme, catalytic domain"/>
    <property type="match status" value="1"/>
</dbReference>
<comment type="similarity">
    <text evidence="4">Belongs to the snurportin family.</text>
</comment>
<dbReference type="Pfam" id="PF21974">
    <property type="entry name" value="SPN1_m3Gcap_bd"/>
    <property type="match status" value="1"/>
</dbReference>
<evidence type="ECO:0000256" key="9">
    <source>
        <dbReference type="ARBA" id="ARBA00023242"/>
    </source>
</evidence>
<evidence type="ECO:0000313" key="13">
    <source>
        <dbReference type="Proteomes" id="UP000030665"/>
    </source>
</evidence>
<dbReference type="PANTHER" id="PTHR13403:SF6">
    <property type="entry name" value="SNURPORTIN-1"/>
    <property type="match status" value="1"/>
</dbReference>
<dbReference type="InterPro" id="IPR047857">
    <property type="entry name" value="Snurportin1_C"/>
</dbReference>
<reference evidence="12" key="1">
    <citation type="submission" date="2014-01" db="EMBL/GenBank/DDBJ databases">
        <authorList>
            <person name="Aslett M."/>
        </authorList>
    </citation>
    <scope>NUCLEOTIDE SEQUENCE</scope>
</reference>
<dbReference type="AlphaFoldDB" id="A0A077ZCN3"/>
<dbReference type="STRING" id="36087.A0A077ZCN3"/>
<comment type="subcellular location">
    <subcellularLocation>
        <location evidence="3">Cytoplasm</location>
    </subcellularLocation>
    <subcellularLocation>
        <location evidence="2">Nucleus</location>
    </subcellularLocation>
</comment>
<keyword evidence="7" id="KW-0963">Cytoplasm</keyword>
<dbReference type="GO" id="GO:0005737">
    <property type="term" value="C:cytoplasm"/>
    <property type="evidence" value="ECO:0007669"/>
    <property type="project" value="UniProtKB-SubCell"/>
</dbReference>
<evidence type="ECO:0000259" key="11">
    <source>
        <dbReference type="Pfam" id="PF21974"/>
    </source>
</evidence>
<evidence type="ECO:0000259" key="10">
    <source>
        <dbReference type="Pfam" id="PF11538"/>
    </source>
</evidence>
<evidence type="ECO:0000256" key="8">
    <source>
        <dbReference type="ARBA" id="ARBA00022884"/>
    </source>
</evidence>
<evidence type="ECO:0000256" key="7">
    <source>
        <dbReference type="ARBA" id="ARBA00022490"/>
    </source>
</evidence>
<evidence type="ECO:0000256" key="4">
    <source>
        <dbReference type="ARBA" id="ARBA00007540"/>
    </source>
</evidence>
<evidence type="ECO:0000256" key="5">
    <source>
        <dbReference type="ARBA" id="ARBA00016034"/>
    </source>
</evidence>
<sequence>MANELETAAESLSGLLATSVLDNKSTFSIYRPHPRFAMYKTNITMEACQEKRRKLLLQNQRDKRFELISQLRRLYKQVDCSSSGNDSKMDDSESNLSDVQCDGIEERQFESLEDESKSGSSKGHQKKSYFSDRLMMGEWLVELPTDFNSNWLFMPYPEGRRCLIVANQKWTLSYSRAGRRLAKFKSALPEATMLDCVSCGVGDTLYVLDVLMWKGQTLVDYDCEFRSFWIAARLEDSNLNRNVNNHCNRKRLVALPKYKYSQSMLQNVISSRLWPFPGRLDGLLFYHRSCLYESGETPLVGWLKPFMLNDVLGVMVPPEYTNTDELLIQDFNKAARKKGML</sequence>
<keyword evidence="8" id="KW-0694">RNA-binding</keyword>
<organism evidence="12 13">
    <name type="scientific">Trichuris trichiura</name>
    <name type="common">Whipworm</name>
    <name type="synonym">Trichocephalus trichiurus</name>
    <dbReference type="NCBI Taxonomy" id="36087"/>
    <lineage>
        <taxon>Eukaryota</taxon>
        <taxon>Metazoa</taxon>
        <taxon>Ecdysozoa</taxon>
        <taxon>Nematoda</taxon>
        <taxon>Enoplea</taxon>
        <taxon>Dorylaimia</taxon>
        <taxon>Trichinellida</taxon>
        <taxon>Trichuridae</taxon>
        <taxon>Trichuris</taxon>
    </lineage>
</organism>
<accession>A0A077ZCN3</accession>
<protein>
    <recommendedName>
        <fullName evidence="5">Snurportin-1</fullName>
    </recommendedName>
</protein>